<dbReference type="Proteomes" id="UP000722791">
    <property type="component" value="Unassembled WGS sequence"/>
</dbReference>
<dbReference type="AlphaFoldDB" id="A0A8J4CLN5"/>
<evidence type="ECO:0000313" key="2">
    <source>
        <dbReference type="EMBL" id="GIL84127.1"/>
    </source>
</evidence>
<accession>A0A8J4CLN5</accession>
<dbReference type="EMBL" id="BNCP01000028">
    <property type="protein sequence ID" value="GIL84127.1"/>
    <property type="molecule type" value="Genomic_DNA"/>
</dbReference>
<keyword evidence="4" id="KW-1185">Reference proteome</keyword>
<evidence type="ECO:0000313" key="4">
    <source>
        <dbReference type="Proteomes" id="UP000747110"/>
    </source>
</evidence>
<protein>
    <submittedName>
        <fullName evidence="2">Uncharacterized protein</fullName>
    </submittedName>
</protein>
<feature type="compositionally biased region" description="Basic and acidic residues" evidence="1">
    <location>
        <begin position="118"/>
        <end position="145"/>
    </location>
</feature>
<feature type="region of interest" description="Disordered" evidence="1">
    <location>
        <begin position="39"/>
        <end position="151"/>
    </location>
</feature>
<dbReference type="OrthoDB" id="498786at2759"/>
<proteinExistence type="predicted"/>
<gene>
    <name evidence="2" type="ORF">Vretifemale_12809</name>
    <name evidence="3" type="ORF">Vretimale_11094</name>
</gene>
<feature type="compositionally biased region" description="Basic and acidic residues" evidence="1">
    <location>
        <begin position="73"/>
        <end position="85"/>
    </location>
</feature>
<comment type="caution">
    <text evidence="2">The sequence shown here is derived from an EMBL/GenBank/DDBJ whole genome shotgun (WGS) entry which is preliminary data.</text>
</comment>
<reference evidence="2" key="1">
    <citation type="journal article" date="2021" name="Proc. Natl. Acad. Sci. U.S.A.">
        <title>Three genomes in the algal genus Volvox reveal the fate of a haploid sex-determining region after a transition to homothallism.</title>
        <authorList>
            <person name="Yamamoto K."/>
            <person name="Hamaji T."/>
            <person name="Kawai-Toyooka H."/>
            <person name="Matsuzaki R."/>
            <person name="Takahashi F."/>
            <person name="Nishimura Y."/>
            <person name="Kawachi M."/>
            <person name="Noguchi H."/>
            <person name="Minakuchi Y."/>
            <person name="Umen J.G."/>
            <person name="Toyoda A."/>
            <person name="Nozaki H."/>
        </authorList>
    </citation>
    <scope>NUCLEOTIDE SEQUENCE</scope>
    <source>
        <strain evidence="3">NIES-3785</strain>
        <strain evidence="2">NIES-3786</strain>
    </source>
</reference>
<dbReference type="Proteomes" id="UP000747110">
    <property type="component" value="Unassembled WGS sequence"/>
</dbReference>
<dbReference type="EMBL" id="BNCQ01000022">
    <property type="protein sequence ID" value="GIM06851.1"/>
    <property type="molecule type" value="Genomic_DNA"/>
</dbReference>
<organism evidence="2 4">
    <name type="scientific">Volvox reticuliferus</name>
    <dbReference type="NCBI Taxonomy" id="1737510"/>
    <lineage>
        <taxon>Eukaryota</taxon>
        <taxon>Viridiplantae</taxon>
        <taxon>Chlorophyta</taxon>
        <taxon>core chlorophytes</taxon>
        <taxon>Chlorophyceae</taxon>
        <taxon>CS clade</taxon>
        <taxon>Chlamydomonadales</taxon>
        <taxon>Volvocaceae</taxon>
        <taxon>Volvox</taxon>
    </lineage>
</organism>
<name>A0A8J4CLN5_9CHLO</name>
<evidence type="ECO:0000256" key="1">
    <source>
        <dbReference type="SAM" id="MobiDB-lite"/>
    </source>
</evidence>
<evidence type="ECO:0000313" key="3">
    <source>
        <dbReference type="EMBL" id="GIM06851.1"/>
    </source>
</evidence>
<sequence>MRAQLVRPGLSTASLHRKLVFKVAPAACMPLACPLARRRPTPAVLVRSTSPETEEARSPLDAPQEWEAPMPSKRPDIFPEFEKPQRVFLPKPLPGDPEMPDEELEESVKRTTPGDPDPEQKPGEPPEEPEKPPEPGQPEPERKTDIPTIPE</sequence>